<evidence type="ECO:0000313" key="3">
    <source>
        <dbReference type="Proteomes" id="UP000004200"/>
    </source>
</evidence>
<dbReference type="OrthoDB" id="5770137at2"/>
<name>G2E8N8_9GAMM</name>
<sequence length="433" mass="46852">QAAQSDPRRGRHWHLARLYLGPTGGGALAGKGLPKRRLASETCADQFLDSERGEVPVARRAEFVGRRRQIQSVLRAFRDGSPGVLVQGMGSLGKSSLSARIASRLTGHRTVVIFGDYDALTILDRLLEAVPVQQRQVARDTWREAVLADPGALTEALEDLLEGPLDADPVLLVVDDLESVLETPAPSAPLTPVQPDYRVPLAAVLTAFARASTASRLLLTSRYRFTLSDSRGRDLAEALDPVPLRPMDGLERRKQLGATARTAKTAEPTTARWLFDTEQDARRAQAEVLRPSLERLDAYGAEPSHGLLLIAVDCAELIGDIKAEEYALKRLLRISSPGYERGSALLRLAAKSKRMGALDSALEAYSSAVAEFVSGASDRDIAIAQGGIADILHASGNLDEALRIRIAEQLPVYERLGDVHSKAVTMGRIADIL</sequence>
<dbReference type="AlphaFoldDB" id="G2E8N8"/>
<organism evidence="2 3">
    <name type="scientific">Thiorhodococcus drewsii AZ1</name>
    <dbReference type="NCBI Taxonomy" id="765913"/>
    <lineage>
        <taxon>Bacteria</taxon>
        <taxon>Pseudomonadati</taxon>
        <taxon>Pseudomonadota</taxon>
        <taxon>Gammaproteobacteria</taxon>
        <taxon>Chromatiales</taxon>
        <taxon>Chromatiaceae</taxon>
        <taxon>Thiorhodococcus</taxon>
    </lineage>
</organism>
<proteinExistence type="predicted"/>
<dbReference type="eggNOG" id="COG1672">
    <property type="taxonomic scope" value="Bacteria"/>
</dbReference>
<evidence type="ECO:0000259" key="1">
    <source>
        <dbReference type="Pfam" id="PF13191"/>
    </source>
</evidence>
<dbReference type="eggNOG" id="COG0457">
    <property type="taxonomic scope" value="Bacteria"/>
</dbReference>
<protein>
    <recommendedName>
        <fullName evidence="1">Orc1-like AAA ATPase domain-containing protein</fullName>
    </recommendedName>
</protein>
<dbReference type="Gene3D" id="1.25.40.10">
    <property type="entry name" value="Tetratricopeptide repeat domain"/>
    <property type="match status" value="1"/>
</dbReference>
<feature type="domain" description="Orc1-like AAA ATPase" evidence="1">
    <location>
        <begin position="62"/>
        <end position="179"/>
    </location>
</feature>
<dbReference type="STRING" id="765913.ThidrDRAFT_4652"/>
<dbReference type="Proteomes" id="UP000004200">
    <property type="component" value="Unassembled WGS sequence"/>
</dbReference>
<dbReference type="Gene3D" id="3.40.50.300">
    <property type="entry name" value="P-loop containing nucleotide triphosphate hydrolases"/>
    <property type="match status" value="1"/>
</dbReference>
<keyword evidence="3" id="KW-1185">Reference proteome</keyword>
<dbReference type="InterPro" id="IPR041664">
    <property type="entry name" value="AAA_16"/>
</dbReference>
<dbReference type="SUPFAM" id="SSF52540">
    <property type="entry name" value="P-loop containing nucleoside triphosphate hydrolases"/>
    <property type="match status" value="1"/>
</dbReference>
<dbReference type="InterPro" id="IPR011990">
    <property type="entry name" value="TPR-like_helical_dom_sf"/>
</dbReference>
<accession>G2E8N8</accession>
<feature type="non-terminal residue" evidence="2">
    <location>
        <position position="1"/>
    </location>
</feature>
<dbReference type="EMBL" id="AFWT01000099">
    <property type="protein sequence ID" value="EGV27537.1"/>
    <property type="molecule type" value="Genomic_DNA"/>
</dbReference>
<dbReference type="Pfam" id="PF13191">
    <property type="entry name" value="AAA_16"/>
    <property type="match status" value="1"/>
</dbReference>
<gene>
    <name evidence="2" type="ORF">ThidrDRAFT_4652</name>
</gene>
<dbReference type="RefSeq" id="WP_007043363.1">
    <property type="nucleotide sequence ID" value="NZ_AFWT01000099.1"/>
</dbReference>
<dbReference type="InterPro" id="IPR027417">
    <property type="entry name" value="P-loop_NTPase"/>
</dbReference>
<reference evidence="2 3" key="1">
    <citation type="submission" date="2011-06" db="EMBL/GenBank/DDBJ databases">
        <title>The draft genome of Thiorhodococcus drewsii AZ1.</title>
        <authorList>
            <consortium name="US DOE Joint Genome Institute (JGI-PGF)"/>
            <person name="Lucas S."/>
            <person name="Han J."/>
            <person name="Lapidus A."/>
            <person name="Cheng J.-F."/>
            <person name="Goodwin L."/>
            <person name="Pitluck S."/>
            <person name="Peters L."/>
            <person name="Land M.L."/>
            <person name="Hauser L."/>
            <person name="Vogl K."/>
            <person name="Liu Z."/>
            <person name="Imhoff J."/>
            <person name="Thiel V."/>
            <person name="Frigaard N.-U."/>
            <person name="Bryant D.A."/>
            <person name="Woyke T.J."/>
        </authorList>
    </citation>
    <scope>NUCLEOTIDE SEQUENCE [LARGE SCALE GENOMIC DNA]</scope>
    <source>
        <strain evidence="2 3">AZ1</strain>
    </source>
</reference>
<dbReference type="SUPFAM" id="SSF48452">
    <property type="entry name" value="TPR-like"/>
    <property type="match status" value="1"/>
</dbReference>
<comment type="caution">
    <text evidence="2">The sequence shown here is derived from an EMBL/GenBank/DDBJ whole genome shotgun (WGS) entry which is preliminary data.</text>
</comment>
<evidence type="ECO:0000313" key="2">
    <source>
        <dbReference type="EMBL" id="EGV27537.1"/>
    </source>
</evidence>